<gene>
    <name evidence="2" type="ORF">GCM10007977_089540</name>
</gene>
<name>A0A917UBM6_9ACTN</name>
<dbReference type="AlphaFoldDB" id="A0A917UBM6"/>
<sequence>MSLHIDELCDPALLTAMVSGGYIRTQRHPALPLLIHNYTEKAQYDNVWNPATLACRGLVVSAVTGTVLARPFAKFFNHGQPGAPELDLDGPVSVTDKADGSLGVLFPTPDGHAVATRGSFDSTQARHATAVWRSRYAGRFTPPEGRTLLFEIIYPGNRIVLDYGDLDDLVLLGAVDIGTGRSHGPAGVAGWPGPAVESFGYATLAEALAAPPRDNREGLVVHFVGPDTRLKIKYAEYVRLHRIVTGLNARVVWEAVVGGTLDQLLEPLPDEFHAWATKIAVSLRSEVAALHASVEATFESVVAGLPPGWARKDFALAVARHPMRGCLFLRLDEKDYDSHLWQQVRPSLEEPGA</sequence>
<dbReference type="Pfam" id="PF09511">
    <property type="entry name" value="RNA_lig_T4_1"/>
    <property type="match status" value="1"/>
</dbReference>
<proteinExistence type="predicted"/>
<keyword evidence="3" id="KW-1185">Reference proteome</keyword>
<dbReference type="EMBL" id="BMPI01000067">
    <property type="protein sequence ID" value="GGM74098.1"/>
    <property type="molecule type" value="Genomic_DNA"/>
</dbReference>
<dbReference type="RefSeq" id="WP_190256163.1">
    <property type="nucleotide sequence ID" value="NZ_BMPI01000067.1"/>
</dbReference>
<reference evidence="2" key="1">
    <citation type="journal article" date="2014" name="Int. J. Syst. Evol. Microbiol.">
        <title>Complete genome sequence of Corynebacterium casei LMG S-19264T (=DSM 44701T), isolated from a smear-ripened cheese.</title>
        <authorList>
            <consortium name="US DOE Joint Genome Institute (JGI-PGF)"/>
            <person name="Walter F."/>
            <person name="Albersmeier A."/>
            <person name="Kalinowski J."/>
            <person name="Ruckert C."/>
        </authorList>
    </citation>
    <scope>NUCLEOTIDE SEQUENCE</scope>
    <source>
        <strain evidence="2">JCM 19831</strain>
    </source>
</reference>
<dbReference type="InterPro" id="IPR019039">
    <property type="entry name" value="T4-Rnl1-like_N"/>
</dbReference>
<accession>A0A917UBM6</accession>
<evidence type="ECO:0000259" key="1">
    <source>
        <dbReference type="Pfam" id="PF09511"/>
    </source>
</evidence>
<comment type="caution">
    <text evidence="2">The sequence shown here is derived from an EMBL/GenBank/DDBJ whole genome shotgun (WGS) entry which is preliminary data.</text>
</comment>
<organism evidence="2 3">
    <name type="scientific">Dactylosporangium sucinum</name>
    <dbReference type="NCBI Taxonomy" id="1424081"/>
    <lineage>
        <taxon>Bacteria</taxon>
        <taxon>Bacillati</taxon>
        <taxon>Actinomycetota</taxon>
        <taxon>Actinomycetes</taxon>
        <taxon>Micromonosporales</taxon>
        <taxon>Micromonosporaceae</taxon>
        <taxon>Dactylosporangium</taxon>
    </lineage>
</organism>
<protein>
    <recommendedName>
        <fullName evidence="1">T4 RNA ligase 1-like N-terminal domain-containing protein</fullName>
    </recommendedName>
</protein>
<evidence type="ECO:0000313" key="2">
    <source>
        <dbReference type="EMBL" id="GGM74098.1"/>
    </source>
</evidence>
<dbReference type="Proteomes" id="UP000642070">
    <property type="component" value="Unassembled WGS sequence"/>
</dbReference>
<reference evidence="2" key="2">
    <citation type="submission" date="2020-09" db="EMBL/GenBank/DDBJ databases">
        <authorList>
            <person name="Sun Q."/>
            <person name="Ohkuma M."/>
        </authorList>
    </citation>
    <scope>NUCLEOTIDE SEQUENCE</scope>
    <source>
        <strain evidence="2">JCM 19831</strain>
    </source>
</reference>
<evidence type="ECO:0000313" key="3">
    <source>
        <dbReference type="Proteomes" id="UP000642070"/>
    </source>
</evidence>
<feature type="domain" description="T4 RNA ligase 1-like N-terminal" evidence="1">
    <location>
        <begin position="55"/>
        <end position="173"/>
    </location>
</feature>